<keyword evidence="1" id="KW-0479">Metal-binding</keyword>
<dbReference type="GO" id="GO:0046872">
    <property type="term" value="F:metal ion binding"/>
    <property type="evidence" value="ECO:0007669"/>
    <property type="project" value="UniProtKB-KW"/>
</dbReference>
<dbReference type="Gene3D" id="3.20.20.140">
    <property type="entry name" value="Metal-dependent hydrolases"/>
    <property type="match status" value="1"/>
</dbReference>
<keyword evidence="3" id="KW-1185">Reference proteome</keyword>
<evidence type="ECO:0000313" key="2">
    <source>
        <dbReference type="EMBL" id="AFU57653.1"/>
    </source>
</evidence>
<organism evidence="2 3">
    <name type="scientific">Nitrososphaera gargensis (strain Ga9.2)</name>
    <dbReference type="NCBI Taxonomy" id="1237085"/>
    <lineage>
        <taxon>Archaea</taxon>
        <taxon>Nitrososphaerota</taxon>
        <taxon>Nitrososphaeria</taxon>
        <taxon>Nitrososphaerales</taxon>
        <taxon>Nitrososphaeraceae</taxon>
        <taxon>Nitrososphaera</taxon>
    </lineage>
</organism>
<dbReference type="PANTHER" id="PTHR42658">
    <property type="entry name" value="HYDROLASE TATD"/>
    <property type="match status" value="1"/>
</dbReference>
<gene>
    <name evidence="2" type="ordered locus">Ngar_c07100</name>
</gene>
<dbReference type="Proteomes" id="UP000008037">
    <property type="component" value="Chromosome"/>
</dbReference>
<dbReference type="SUPFAM" id="SSF51556">
    <property type="entry name" value="Metallo-dependent hydrolases"/>
    <property type="match status" value="1"/>
</dbReference>
<dbReference type="InterPro" id="IPR001130">
    <property type="entry name" value="TatD-like"/>
</dbReference>
<dbReference type="PANTHER" id="PTHR42658:SF1">
    <property type="entry name" value="HYDROLASE TATD"/>
    <property type="match status" value="1"/>
</dbReference>
<protein>
    <submittedName>
        <fullName evidence="2">Putative TatD-like deoxyribonuclease</fullName>
    </submittedName>
</protein>
<evidence type="ECO:0000313" key="3">
    <source>
        <dbReference type="Proteomes" id="UP000008037"/>
    </source>
</evidence>
<name>K0IFP3_NITGG</name>
<evidence type="ECO:0000256" key="1">
    <source>
        <dbReference type="PIRNR" id="PIRNR005295"/>
    </source>
</evidence>
<accession>K0IFP3</accession>
<comment type="similarity">
    <text evidence="1">Belongs to the metallo-dependent hydrolases superfamily.</text>
</comment>
<keyword evidence="1" id="KW-0378">Hydrolase</keyword>
<dbReference type="BioCyc" id="CNIT1237085:G1324-708-MONOMER"/>
<proteinExistence type="inferred from homology"/>
<dbReference type="HOGENOM" id="CLU_061552_0_0_2"/>
<reference evidence="2 3" key="1">
    <citation type="journal article" date="2012" name="Environ. Microbiol.">
        <title>The genome of the ammonia-oxidizing Candidatus Nitrososphaera gargensis: insights into metabolic versatility and environmental adaptations.</title>
        <authorList>
            <person name="Spang A."/>
            <person name="Poehlein A."/>
            <person name="Offre P."/>
            <person name="Zumbragel S."/>
            <person name="Haider S."/>
            <person name="Rychlik N."/>
            <person name="Nowka B."/>
            <person name="Schmeisser C."/>
            <person name="Lebedeva E.V."/>
            <person name="Rattei T."/>
            <person name="Bohm C."/>
            <person name="Schmid M."/>
            <person name="Galushko A."/>
            <person name="Hatzenpichler R."/>
            <person name="Weinmaier T."/>
            <person name="Daniel R."/>
            <person name="Schleper C."/>
            <person name="Spieck E."/>
            <person name="Streit W."/>
            <person name="Wagner M."/>
        </authorList>
    </citation>
    <scope>NUCLEOTIDE SEQUENCE [LARGE SCALE GENOMIC DNA]</scope>
    <source>
        <strain evidence="3">Ga9.2</strain>
    </source>
</reference>
<dbReference type="AlphaFoldDB" id="K0IFP3"/>
<dbReference type="KEGG" id="nga:Ngar_c07100"/>
<dbReference type="Pfam" id="PF01026">
    <property type="entry name" value="TatD_DNase"/>
    <property type="match status" value="1"/>
</dbReference>
<dbReference type="STRING" id="1237085.Ngar_c07100"/>
<dbReference type="EMBL" id="CP002408">
    <property type="protein sequence ID" value="AFU57653.1"/>
    <property type="molecule type" value="Genomic_DNA"/>
</dbReference>
<dbReference type="InParanoid" id="K0IFP3"/>
<dbReference type="InterPro" id="IPR012022">
    <property type="entry name" value="UCP005295"/>
</dbReference>
<sequence>MTRLFEPHIHMYSRTTDDYDAMSKAGIEVIVQPSFWLGTPRTGVSTFEDYWEHMITFETKRAKDFGIEHFVCISVNPKEAMERPLALDALKAMTKYLDRERVIAVGELGYNLINDLEEEVFVKQMDIAADKDMLMTVHLPHNNKPEGMRRIERILNSENGKRYKRNKILVDHNVEETIGKTLELGMWAGLSVYPVTKLSPERAMSIIKKYGTERIMIHSAADWGVSDPLSVPLVAREMRKAGFSISEIERVTFYNAYEFFRQSPKFTWKP</sequence>
<dbReference type="InterPro" id="IPR032466">
    <property type="entry name" value="Metal_Hydrolase"/>
</dbReference>
<dbReference type="GO" id="GO:0016788">
    <property type="term" value="F:hydrolase activity, acting on ester bonds"/>
    <property type="evidence" value="ECO:0007669"/>
    <property type="project" value="UniProtKB-UniRule"/>
</dbReference>
<dbReference type="PIRSF" id="PIRSF005295">
    <property type="entry name" value="UCP005295_TatD"/>
    <property type="match status" value="1"/>
</dbReference>